<accession>A0ACC3YQJ9</accession>
<comment type="caution">
    <text evidence="1">The sequence shown here is derived from an EMBL/GenBank/DDBJ whole genome shotgun (WGS) entry which is preliminary data.</text>
</comment>
<evidence type="ECO:0000313" key="2">
    <source>
        <dbReference type="Proteomes" id="UP000805649"/>
    </source>
</evidence>
<sequence length="543" mass="61299">MPADQRIPGTGVFHMNSASQKPRWTRASTSKCDEEKPTCKRCRKDKIKCDGYLDPSNTRQTKRSRGTTAASFVLAHRSEASMALLSPPVDWGISGTSTERLMFYHVHSCTVPDLTTSTPLAKLWDNYILPLGHYSDSVKHAIVALGVAHKAFLEDSSVASHKADNPWGLSSLATEHYQRAVSEAILVMADLSTVNIRITLICCLVFICYEIVRGQYDKAVQHLRSGAKVLELLHQAALAYRHNPASVSTYHKCLAETVDKHYDQLCDIASMFLFVGMDTSMLMKENVIPDLSFFTQQEKQDQTKPFANALEARFQFHMVAVLFWKAYGGTVMDAHDAESSASCASKVSTAPVSKQAELKEAETRFKMWCIRFDSSDGLLQEHLKPIDQEGFESLRFSRRSWEVLNYANSASEMKHANKAELQEIVDIAEDLVLSKPSALRPTFSLAADVVPTLSYICAFCGNEILERRCVDVLRRMRRREGLWDSREMANLHESILKAKLDNNWQNEYSHEIIPKVVRRINDISISRRKRTPTPSLLTLFEVK</sequence>
<organism evidence="1 2">
    <name type="scientific">Colletotrichum truncatum</name>
    <name type="common">Anthracnose fungus</name>
    <name type="synonym">Colletotrichum capsici</name>
    <dbReference type="NCBI Taxonomy" id="5467"/>
    <lineage>
        <taxon>Eukaryota</taxon>
        <taxon>Fungi</taxon>
        <taxon>Dikarya</taxon>
        <taxon>Ascomycota</taxon>
        <taxon>Pezizomycotina</taxon>
        <taxon>Sordariomycetes</taxon>
        <taxon>Hypocreomycetidae</taxon>
        <taxon>Glomerellales</taxon>
        <taxon>Glomerellaceae</taxon>
        <taxon>Colletotrichum</taxon>
        <taxon>Colletotrichum truncatum species complex</taxon>
    </lineage>
</organism>
<keyword evidence="2" id="KW-1185">Reference proteome</keyword>
<reference evidence="1 2" key="1">
    <citation type="journal article" date="2020" name="Phytopathology">
        <title>Genome Sequence Resources of Colletotrichum truncatum, C. plurivorum, C. musicola, and C. sojae: Four Species Pathogenic to Soybean (Glycine max).</title>
        <authorList>
            <person name="Rogerio F."/>
            <person name="Boufleur T.R."/>
            <person name="Ciampi-Guillardi M."/>
            <person name="Sukno S.A."/>
            <person name="Thon M.R."/>
            <person name="Massola Junior N.S."/>
            <person name="Baroncelli R."/>
        </authorList>
    </citation>
    <scope>NUCLEOTIDE SEQUENCE [LARGE SCALE GENOMIC DNA]</scope>
    <source>
        <strain evidence="1 2">CMES1059</strain>
    </source>
</reference>
<name>A0ACC3YQJ9_COLTU</name>
<evidence type="ECO:0000313" key="1">
    <source>
        <dbReference type="EMBL" id="KAL0934137.1"/>
    </source>
</evidence>
<proteinExistence type="predicted"/>
<protein>
    <submittedName>
        <fullName evidence="1">C6 zinc finger domain protein</fullName>
    </submittedName>
</protein>
<gene>
    <name evidence="1" type="ORF">CTRU02_210936</name>
</gene>
<dbReference type="Proteomes" id="UP000805649">
    <property type="component" value="Unassembled WGS sequence"/>
</dbReference>
<dbReference type="EMBL" id="VUJX02000007">
    <property type="protein sequence ID" value="KAL0934137.1"/>
    <property type="molecule type" value="Genomic_DNA"/>
</dbReference>